<evidence type="ECO:0000313" key="2">
    <source>
        <dbReference type="Proteomes" id="UP000285326"/>
    </source>
</evidence>
<protein>
    <submittedName>
        <fullName evidence="1">Uncharacterized protein</fullName>
    </submittedName>
</protein>
<organism evidence="1 2">
    <name type="scientific">Golovinomyces cichoracearum</name>
    <dbReference type="NCBI Taxonomy" id="62708"/>
    <lineage>
        <taxon>Eukaryota</taxon>
        <taxon>Fungi</taxon>
        <taxon>Dikarya</taxon>
        <taxon>Ascomycota</taxon>
        <taxon>Pezizomycotina</taxon>
        <taxon>Leotiomycetes</taxon>
        <taxon>Erysiphales</taxon>
        <taxon>Erysiphaceae</taxon>
        <taxon>Golovinomyces</taxon>
    </lineage>
</organism>
<gene>
    <name evidence="1" type="ORF">GcM1_019002</name>
</gene>
<comment type="caution">
    <text evidence="1">The sequence shown here is derived from an EMBL/GenBank/DDBJ whole genome shotgun (WGS) entry which is preliminary data.</text>
</comment>
<reference evidence="1 2" key="1">
    <citation type="journal article" date="2018" name="BMC Genomics">
        <title>Comparative genome analyses reveal sequence features reflecting distinct modes of host-adaptation between dicot and monocot powdery mildew.</title>
        <authorList>
            <person name="Wu Y."/>
            <person name="Ma X."/>
            <person name="Pan Z."/>
            <person name="Kale S.D."/>
            <person name="Song Y."/>
            <person name="King H."/>
            <person name="Zhang Q."/>
            <person name="Presley C."/>
            <person name="Deng X."/>
            <person name="Wei C.I."/>
            <person name="Xiao S."/>
        </authorList>
    </citation>
    <scope>NUCLEOTIDE SEQUENCE [LARGE SCALE GENOMIC DNA]</scope>
    <source>
        <strain evidence="1">UMSG1</strain>
    </source>
</reference>
<accession>A0A420JCH5</accession>
<name>A0A420JCH5_9PEZI</name>
<proteinExistence type="predicted"/>
<dbReference type="Proteomes" id="UP000285326">
    <property type="component" value="Unassembled WGS sequence"/>
</dbReference>
<dbReference type="AlphaFoldDB" id="A0A420JCH5"/>
<sequence length="87" mass="10288">MDDWPSSPWLTNGPFPRVKIEKDVEKKDYQLKPQKFPIYIKDSENCGAWRRSLLAILKKDCNTFHYEDSHVFVPIYNSLEGKAQRKT</sequence>
<dbReference type="EMBL" id="MCBS01001902">
    <property type="protein sequence ID" value="RKF96039.1"/>
    <property type="molecule type" value="Genomic_DNA"/>
</dbReference>
<evidence type="ECO:0000313" key="1">
    <source>
        <dbReference type="EMBL" id="RKF96039.1"/>
    </source>
</evidence>